<keyword evidence="7" id="KW-1185">Reference proteome</keyword>
<dbReference type="Gene3D" id="1.10.8.60">
    <property type="match status" value="1"/>
</dbReference>
<dbReference type="InterPro" id="IPR005790">
    <property type="entry name" value="DNA_polIII_delta"/>
</dbReference>
<gene>
    <name evidence="6" type="primary">holA</name>
    <name evidence="6" type="ORF">FYJ80_06415</name>
</gene>
<dbReference type="Gene3D" id="3.40.50.300">
    <property type="entry name" value="P-loop containing nucleotide triphosphate hydrolases"/>
    <property type="match status" value="1"/>
</dbReference>
<feature type="domain" description="DNA polymerase III delta N-terminal" evidence="5">
    <location>
        <begin position="13"/>
        <end position="120"/>
    </location>
</feature>
<evidence type="ECO:0000256" key="2">
    <source>
        <dbReference type="ARBA" id="ARBA00022695"/>
    </source>
</evidence>
<dbReference type="PANTHER" id="PTHR34388:SF1">
    <property type="entry name" value="DNA POLYMERASE III SUBUNIT DELTA"/>
    <property type="match status" value="1"/>
</dbReference>
<keyword evidence="3" id="KW-0235">DNA replication</keyword>
<evidence type="ECO:0000256" key="3">
    <source>
        <dbReference type="ARBA" id="ARBA00022705"/>
    </source>
</evidence>
<dbReference type="InterPro" id="IPR010372">
    <property type="entry name" value="DNA_pol3_delta_N"/>
</dbReference>
<sequence length="354" mass="40182">MSEAYLLFGPEEGKKQDWINEKKREILKSYPDAEQILLFTFETTPEVLTDALNSSSLFSSSKIVQLKSFDDIKKGALVNALIKYLKTPSDDSFLFIISSENSVRKFPAELTALIKKENTVAFYEMKEDEKKYYVTTLFKKEGFRITPEAVTLILSLVENNTLEIRTFCYPVIDFFAKKTDKVITEEDVSKFLAHTREETPATLFSHIANGDLPSSIASLARIMTTRSDGAISTVSALGKSFRMLEDLHIKAKENKLYEAFKLVGSLKTSPFDYKGIFNPNDQATYSKALKKYSATDCDNIISYIEMIDAEIRKAPQELVRTMLECMLYTIIVNKGKESSEKLECELMDNSFSNI</sequence>
<protein>
    <submittedName>
        <fullName evidence="6">DNA polymerase III subunit delta</fullName>
        <ecNumber evidence="6">2.7.7.7</ecNumber>
    </submittedName>
</protein>
<evidence type="ECO:0000256" key="4">
    <source>
        <dbReference type="ARBA" id="ARBA00022932"/>
    </source>
</evidence>
<keyword evidence="2 6" id="KW-0548">Nucleotidyltransferase</keyword>
<name>A0A7X2PCK4_9SPIO</name>
<dbReference type="NCBIfam" id="TIGR01128">
    <property type="entry name" value="holA"/>
    <property type="match status" value="1"/>
</dbReference>
<dbReference type="GO" id="GO:0003887">
    <property type="term" value="F:DNA-directed DNA polymerase activity"/>
    <property type="evidence" value="ECO:0007669"/>
    <property type="project" value="UniProtKB-KW"/>
</dbReference>
<evidence type="ECO:0000313" key="7">
    <source>
        <dbReference type="Proteomes" id="UP000460549"/>
    </source>
</evidence>
<evidence type="ECO:0000256" key="1">
    <source>
        <dbReference type="ARBA" id="ARBA00022679"/>
    </source>
</evidence>
<dbReference type="InterPro" id="IPR027417">
    <property type="entry name" value="P-loop_NTPase"/>
</dbReference>
<dbReference type="GO" id="GO:0009360">
    <property type="term" value="C:DNA polymerase III complex"/>
    <property type="evidence" value="ECO:0007669"/>
    <property type="project" value="InterPro"/>
</dbReference>
<keyword evidence="1 6" id="KW-0808">Transferase</keyword>
<proteinExistence type="predicted"/>
<dbReference type="GO" id="GO:0003677">
    <property type="term" value="F:DNA binding"/>
    <property type="evidence" value="ECO:0007669"/>
    <property type="project" value="InterPro"/>
</dbReference>
<dbReference type="RefSeq" id="WP_154425386.1">
    <property type="nucleotide sequence ID" value="NZ_VUNN01000011.1"/>
</dbReference>
<evidence type="ECO:0000313" key="6">
    <source>
        <dbReference type="EMBL" id="MSU06414.1"/>
    </source>
</evidence>
<accession>A0A7X2PCK4</accession>
<dbReference type="GO" id="GO:0006261">
    <property type="term" value="P:DNA-templated DNA replication"/>
    <property type="evidence" value="ECO:0007669"/>
    <property type="project" value="TreeGrafter"/>
</dbReference>
<dbReference type="SUPFAM" id="SSF52540">
    <property type="entry name" value="P-loop containing nucleoside triphosphate hydrolases"/>
    <property type="match status" value="1"/>
</dbReference>
<organism evidence="6 7">
    <name type="scientific">Bullifex porci</name>
    <dbReference type="NCBI Taxonomy" id="2606638"/>
    <lineage>
        <taxon>Bacteria</taxon>
        <taxon>Pseudomonadati</taxon>
        <taxon>Spirochaetota</taxon>
        <taxon>Spirochaetia</taxon>
        <taxon>Spirochaetales</taxon>
        <taxon>Spirochaetaceae</taxon>
        <taxon>Bullifex</taxon>
    </lineage>
</organism>
<reference evidence="6 7" key="1">
    <citation type="submission" date="2019-08" db="EMBL/GenBank/DDBJ databases">
        <title>In-depth cultivation of the pig gut microbiome towards novel bacterial diversity and tailored functional studies.</title>
        <authorList>
            <person name="Wylensek D."/>
            <person name="Hitch T.C.A."/>
            <person name="Clavel T."/>
        </authorList>
    </citation>
    <scope>NUCLEOTIDE SEQUENCE [LARGE SCALE GENOMIC DNA]</scope>
    <source>
        <strain evidence="6 7">NM-380-WT-3C1</strain>
    </source>
</reference>
<dbReference type="EMBL" id="VUNN01000011">
    <property type="protein sequence ID" value="MSU06414.1"/>
    <property type="molecule type" value="Genomic_DNA"/>
</dbReference>
<dbReference type="EC" id="2.7.7.7" evidence="6"/>
<keyword evidence="4" id="KW-0239">DNA-directed DNA polymerase</keyword>
<evidence type="ECO:0000259" key="5">
    <source>
        <dbReference type="Pfam" id="PF06144"/>
    </source>
</evidence>
<dbReference type="Pfam" id="PF06144">
    <property type="entry name" value="DNA_pol3_delta"/>
    <property type="match status" value="1"/>
</dbReference>
<dbReference type="PANTHER" id="PTHR34388">
    <property type="entry name" value="DNA POLYMERASE III SUBUNIT DELTA"/>
    <property type="match status" value="1"/>
</dbReference>
<dbReference type="Proteomes" id="UP000460549">
    <property type="component" value="Unassembled WGS sequence"/>
</dbReference>
<comment type="caution">
    <text evidence="6">The sequence shown here is derived from an EMBL/GenBank/DDBJ whole genome shotgun (WGS) entry which is preliminary data.</text>
</comment>
<dbReference type="AlphaFoldDB" id="A0A7X2PCK4"/>